<protein>
    <submittedName>
        <fullName evidence="1">Unannotated protein</fullName>
    </submittedName>
</protein>
<name>A0A6J6EZ43_9ZZZZ</name>
<evidence type="ECO:0000313" key="1">
    <source>
        <dbReference type="EMBL" id="CAB4577908.1"/>
    </source>
</evidence>
<gene>
    <name evidence="1" type="ORF">UFOPK1726_00690</name>
</gene>
<proteinExistence type="predicted"/>
<reference evidence="1" key="1">
    <citation type="submission" date="2020-05" db="EMBL/GenBank/DDBJ databases">
        <authorList>
            <person name="Chiriac C."/>
            <person name="Salcher M."/>
            <person name="Ghai R."/>
            <person name="Kavagutti S V."/>
        </authorList>
    </citation>
    <scope>NUCLEOTIDE SEQUENCE</scope>
</reference>
<dbReference type="AlphaFoldDB" id="A0A6J6EZ43"/>
<sequence>MTHPEKTSKILRLLADGLSIETVALMVGVSERFVKHVQSNSKHMKKHITITTQGIKGGNTKTQNVGYAIIELRHDQDRITVDDFQGSGQTYRKRELQKIEVIQNGEVLFEGNKYELFEILKAAKATQP</sequence>
<organism evidence="1">
    <name type="scientific">freshwater metagenome</name>
    <dbReference type="NCBI Taxonomy" id="449393"/>
    <lineage>
        <taxon>unclassified sequences</taxon>
        <taxon>metagenomes</taxon>
        <taxon>ecological metagenomes</taxon>
    </lineage>
</organism>
<accession>A0A6J6EZ43</accession>
<dbReference type="EMBL" id="CAEZTT010000072">
    <property type="protein sequence ID" value="CAB4577908.1"/>
    <property type="molecule type" value="Genomic_DNA"/>
</dbReference>